<keyword evidence="6 10" id="KW-0521">NADP</keyword>
<dbReference type="InterPro" id="IPR008927">
    <property type="entry name" value="6-PGluconate_DH-like_C_sf"/>
</dbReference>
<protein>
    <recommendedName>
        <fullName evidence="4 10">2-dehydropantoate 2-reductase</fullName>
        <ecNumber evidence="3 10">1.1.1.169</ecNumber>
    </recommendedName>
    <alternativeName>
        <fullName evidence="8 10">Ketopantoate reductase</fullName>
    </alternativeName>
</protein>
<evidence type="ECO:0000313" key="13">
    <source>
        <dbReference type="EMBL" id="KLN58503.1"/>
    </source>
</evidence>
<keyword evidence="5 10" id="KW-0566">Pantothenate biosynthesis</keyword>
<feature type="domain" description="Ketopantoate reductase C-terminal" evidence="12">
    <location>
        <begin position="187"/>
        <end position="323"/>
    </location>
</feature>
<sequence>MAQAEVLDRPPGEVLVMGAGTIGCFVGGSLAAAGVPVTFVGRPRVLQGLAEHGLALTDLEGGTHRLPAASLRLSEQVPVGAVPALVLLCVKSGATADAAAELAFALPAGTLVVSLQNGISNCAAASRVGPTLQVLPGMVPYNVAEIGPGAFHRGTAGRLAAQDDAALRPWLPVFERAGVPLDLYPDLLPVQWGKLLLNLNNPVNALSGLPLRDELLQRGYRRCFAALIDEALGVLGSAGIAPAQVAAVPAQRLSTVLRLPDWLFRIVAARMLRIDTKARSSMADDLALGRRTEIDALSGEVVRLAQDQDLEAPRNARMFALLEEWPAQPRRWTARQLQEALGL</sequence>
<evidence type="ECO:0000256" key="5">
    <source>
        <dbReference type="ARBA" id="ARBA00022655"/>
    </source>
</evidence>
<evidence type="ECO:0000256" key="6">
    <source>
        <dbReference type="ARBA" id="ARBA00022857"/>
    </source>
</evidence>
<evidence type="ECO:0000256" key="3">
    <source>
        <dbReference type="ARBA" id="ARBA00013014"/>
    </source>
</evidence>
<dbReference type="InterPro" id="IPR036291">
    <property type="entry name" value="NAD(P)-bd_dom_sf"/>
</dbReference>
<proteinExistence type="inferred from homology"/>
<dbReference type="InterPro" id="IPR013332">
    <property type="entry name" value="KPR_N"/>
</dbReference>
<evidence type="ECO:0000259" key="12">
    <source>
        <dbReference type="Pfam" id="PF08546"/>
    </source>
</evidence>
<accession>A0A0H2M851</accession>
<dbReference type="Pfam" id="PF08546">
    <property type="entry name" value="ApbA_C"/>
    <property type="match status" value="1"/>
</dbReference>
<keyword evidence="14" id="KW-1185">Reference proteome</keyword>
<dbReference type="Gene3D" id="1.10.1040.10">
    <property type="entry name" value="N-(1-d-carboxylethyl)-l-norvaline Dehydrogenase, domain 2"/>
    <property type="match status" value="1"/>
</dbReference>
<dbReference type="Pfam" id="PF02558">
    <property type="entry name" value="ApbA"/>
    <property type="match status" value="1"/>
</dbReference>
<comment type="pathway">
    <text evidence="1 10">Cofactor biosynthesis; (R)-pantothenate biosynthesis; (R)-pantoate from 3-methyl-2-oxobutanoate: step 2/2.</text>
</comment>
<dbReference type="InterPro" id="IPR050838">
    <property type="entry name" value="Ketopantoate_reductase"/>
</dbReference>
<dbReference type="SUPFAM" id="SSF48179">
    <property type="entry name" value="6-phosphogluconate dehydrogenase C-terminal domain-like"/>
    <property type="match status" value="1"/>
</dbReference>
<dbReference type="InterPro" id="IPR013328">
    <property type="entry name" value="6PGD_dom2"/>
</dbReference>
<comment type="catalytic activity">
    <reaction evidence="9 10">
        <text>(R)-pantoate + NADP(+) = 2-dehydropantoate + NADPH + H(+)</text>
        <dbReference type="Rhea" id="RHEA:16233"/>
        <dbReference type="ChEBI" id="CHEBI:11561"/>
        <dbReference type="ChEBI" id="CHEBI:15378"/>
        <dbReference type="ChEBI" id="CHEBI:15980"/>
        <dbReference type="ChEBI" id="CHEBI:57783"/>
        <dbReference type="ChEBI" id="CHEBI:58349"/>
        <dbReference type="EC" id="1.1.1.169"/>
    </reaction>
</comment>
<comment type="caution">
    <text evidence="13">The sequence shown here is derived from an EMBL/GenBank/DDBJ whole genome shotgun (WGS) entry which is preliminary data.</text>
</comment>
<dbReference type="InterPro" id="IPR003710">
    <property type="entry name" value="ApbA"/>
</dbReference>
<keyword evidence="7 10" id="KW-0560">Oxidoreductase</keyword>
<evidence type="ECO:0000256" key="4">
    <source>
        <dbReference type="ARBA" id="ARBA00019465"/>
    </source>
</evidence>
<organism evidence="13 14">
    <name type="scientific">Variovorax paradoxus</name>
    <dbReference type="NCBI Taxonomy" id="34073"/>
    <lineage>
        <taxon>Bacteria</taxon>
        <taxon>Pseudomonadati</taxon>
        <taxon>Pseudomonadota</taxon>
        <taxon>Betaproteobacteria</taxon>
        <taxon>Burkholderiales</taxon>
        <taxon>Comamonadaceae</taxon>
        <taxon>Variovorax</taxon>
    </lineage>
</organism>
<evidence type="ECO:0000256" key="8">
    <source>
        <dbReference type="ARBA" id="ARBA00032024"/>
    </source>
</evidence>
<reference evidence="13 14" key="1">
    <citation type="submission" date="2015-03" db="EMBL/GenBank/DDBJ databases">
        <title>Genome sequence of Variovorax paradoxus TBEA6.</title>
        <authorList>
            <person name="Poehlein A."/>
            <person name="Schuldes J."/>
            <person name="Wuebbeler J.H."/>
            <person name="Hiessl S."/>
            <person name="Steinbuechel A."/>
            <person name="Daniel R."/>
        </authorList>
    </citation>
    <scope>NUCLEOTIDE SEQUENCE [LARGE SCALE GENOMIC DNA]</scope>
    <source>
        <strain evidence="13 14">TBEA6</strain>
    </source>
</reference>
<evidence type="ECO:0000256" key="10">
    <source>
        <dbReference type="RuleBase" id="RU362068"/>
    </source>
</evidence>
<dbReference type="GO" id="GO:0008677">
    <property type="term" value="F:2-dehydropantoate 2-reductase activity"/>
    <property type="evidence" value="ECO:0007669"/>
    <property type="project" value="UniProtKB-EC"/>
</dbReference>
<evidence type="ECO:0000256" key="7">
    <source>
        <dbReference type="ARBA" id="ARBA00023002"/>
    </source>
</evidence>
<evidence type="ECO:0000313" key="14">
    <source>
        <dbReference type="Proteomes" id="UP000035170"/>
    </source>
</evidence>
<evidence type="ECO:0000256" key="9">
    <source>
        <dbReference type="ARBA" id="ARBA00048793"/>
    </source>
</evidence>
<evidence type="ECO:0000256" key="2">
    <source>
        <dbReference type="ARBA" id="ARBA00007870"/>
    </source>
</evidence>
<evidence type="ECO:0000256" key="1">
    <source>
        <dbReference type="ARBA" id="ARBA00004994"/>
    </source>
</evidence>
<dbReference type="PANTHER" id="PTHR43765:SF2">
    <property type="entry name" value="2-DEHYDROPANTOATE 2-REDUCTASE"/>
    <property type="match status" value="1"/>
</dbReference>
<dbReference type="Gene3D" id="3.40.50.720">
    <property type="entry name" value="NAD(P)-binding Rossmann-like Domain"/>
    <property type="match status" value="1"/>
</dbReference>
<dbReference type="GO" id="GO:0005737">
    <property type="term" value="C:cytoplasm"/>
    <property type="evidence" value="ECO:0007669"/>
    <property type="project" value="TreeGrafter"/>
</dbReference>
<dbReference type="GO" id="GO:0050661">
    <property type="term" value="F:NADP binding"/>
    <property type="evidence" value="ECO:0007669"/>
    <property type="project" value="TreeGrafter"/>
</dbReference>
<dbReference type="EMBL" id="JZWI01000002">
    <property type="protein sequence ID" value="KLN58503.1"/>
    <property type="molecule type" value="Genomic_DNA"/>
</dbReference>
<dbReference type="NCBIfam" id="NF006083">
    <property type="entry name" value="PRK08229.1"/>
    <property type="match status" value="1"/>
</dbReference>
<dbReference type="Proteomes" id="UP000035170">
    <property type="component" value="Unassembled WGS sequence"/>
</dbReference>
<dbReference type="NCBIfam" id="TIGR00745">
    <property type="entry name" value="apbA_panE"/>
    <property type="match status" value="1"/>
</dbReference>
<dbReference type="InterPro" id="IPR013752">
    <property type="entry name" value="KPA_reductase"/>
</dbReference>
<comment type="similarity">
    <text evidence="2 10">Belongs to the ketopantoate reductase family.</text>
</comment>
<dbReference type="GO" id="GO:0015940">
    <property type="term" value="P:pantothenate biosynthetic process"/>
    <property type="evidence" value="ECO:0007669"/>
    <property type="project" value="UniProtKB-UniPathway"/>
</dbReference>
<dbReference type="PANTHER" id="PTHR43765">
    <property type="entry name" value="2-DEHYDROPANTOATE 2-REDUCTASE-RELATED"/>
    <property type="match status" value="1"/>
</dbReference>
<comment type="function">
    <text evidence="10">Catalyzes the NADPH-dependent reduction of ketopantoate into pantoic acid.</text>
</comment>
<gene>
    <name evidence="13" type="ORF">VPARA_02240</name>
</gene>
<dbReference type="UniPathway" id="UPA00028">
    <property type="reaction ID" value="UER00004"/>
</dbReference>
<evidence type="ECO:0000259" key="11">
    <source>
        <dbReference type="Pfam" id="PF02558"/>
    </source>
</evidence>
<dbReference type="SUPFAM" id="SSF51735">
    <property type="entry name" value="NAD(P)-binding Rossmann-fold domains"/>
    <property type="match status" value="1"/>
</dbReference>
<dbReference type="EC" id="1.1.1.169" evidence="3 10"/>
<feature type="domain" description="Ketopantoate reductase N-terminal" evidence="11">
    <location>
        <begin position="14"/>
        <end position="159"/>
    </location>
</feature>
<dbReference type="AlphaFoldDB" id="A0A0H2M851"/>
<dbReference type="PATRIC" id="fig|34073.19.peg.225"/>
<dbReference type="RefSeq" id="WP_021007819.1">
    <property type="nucleotide sequence ID" value="NZ_JZWI01000002.1"/>
</dbReference>
<name>A0A0H2M851_VARPD</name>